<evidence type="ECO:0000313" key="3">
    <source>
        <dbReference type="Proteomes" id="UP000674084"/>
    </source>
</evidence>
<dbReference type="InterPro" id="IPR001853">
    <property type="entry name" value="DSBA-like_thioredoxin_dom"/>
</dbReference>
<organism evidence="2 3">
    <name type="scientific">Saccharopolyspora endophytica</name>
    <dbReference type="NCBI Taxonomy" id="543886"/>
    <lineage>
        <taxon>Bacteria</taxon>
        <taxon>Bacillati</taxon>
        <taxon>Actinomycetota</taxon>
        <taxon>Actinomycetes</taxon>
        <taxon>Pseudonocardiales</taxon>
        <taxon>Pseudonocardiaceae</taxon>
        <taxon>Saccharopolyspora</taxon>
    </lineage>
</organism>
<dbReference type="SUPFAM" id="SSF52833">
    <property type="entry name" value="Thioredoxin-like"/>
    <property type="match status" value="1"/>
</dbReference>
<dbReference type="Gene3D" id="3.40.30.10">
    <property type="entry name" value="Glutaredoxin"/>
    <property type="match status" value="1"/>
</dbReference>
<feature type="domain" description="DSBA-like thioredoxin" evidence="1">
    <location>
        <begin position="7"/>
        <end position="149"/>
    </location>
</feature>
<dbReference type="PANTHER" id="PTHR13887">
    <property type="entry name" value="GLUTATHIONE S-TRANSFERASE KAPPA"/>
    <property type="match status" value="1"/>
</dbReference>
<evidence type="ECO:0000313" key="2">
    <source>
        <dbReference type="EMBL" id="MBQ0924486.1"/>
    </source>
</evidence>
<accession>A0ABS5DDW4</accession>
<dbReference type="InterPro" id="IPR036249">
    <property type="entry name" value="Thioredoxin-like_sf"/>
</dbReference>
<dbReference type="EMBL" id="JAGPXE010000004">
    <property type="protein sequence ID" value="MBQ0924486.1"/>
    <property type="molecule type" value="Genomic_DNA"/>
</dbReference>
<evidence type="ECO:0000259" key="1">
    <source>
        <dbReference type="Pfam" id="PF01323"/>
    </source>
</evidence>
<keyword evidence="3" id="KW-1185">Reference proteome</keyword>
<protein>
    <submittedName>
        <fullName evidence="2">DsbA family protein</fullName>
    </submittedName>
</protein>
<dbReference type="PANTHER" id="PTHR13887:SF41">
    <property type="entry name" value="THIOREDOXIN SUPERFAMILY PROTEIN"/>
    <property type="match status" value="1"/>
</dbReference>
<gene>
    <name evidence="2" type="ORF">KBO27_11060</name>
</gene>
<proteinExistence type="predicted"/>
<dbReference type="Pfam" id="PF01323">
    <property type="entry name" value="DSBA"/>
    <property type="match status" value="1"/>
</dbReference>
<name>A0ABS5DDW4_9PSEU</name>
<comment type="caution">
    <text evidence="2">The sequence shown here is derived from an EMBL/GenBank/DDBJ whole genome shotgun (WGS) entry which is preliminary data.</text>
</comment>
<sequence length="199" mass="21838">MVNTPRVEVVLDFVCVHSYLGFTRFRRAVEAHRRTGGEVEVRFAPFQLRPDASPDGEPLFELHARERGESVAREIAASSIGEQDGLRLHFRRAIFTNTFEAHRLLAAASEQGSGEVMAERLFRAYFTDGLNIGDPPTLTALADELGVAAPVGGADSLRAELGRVRALGIDMPPVFRFPSGAITGSGEFERFRAALRELI</sequence>
<dbReference type="Proteomes" id="UP000674084">
    <property type="component" value="Unassembled WGS sequence"/>
</dbReference>
<reference evidence="2 3" key="1">
    <citation type="submission" date="2021-04" db="EMBL/GenBank/DDBJ databases">
        <title>Whole-genome sequencing of Saccharopolyspora endophytica KCTC 19397.</title>
        <authorList>
            <person name="Ay H."/>
            <person name="Saygin H."/>
            <person name="Sahin N."/>
        </authorList>
    </citation>
    <scope>NUCLEOTIDE SEQUENCE [LARGE SCALE GENOMIC DNA]</scope>
    <source>
        <strain evidence="2 3">KCTC 19397</strain>
    </source>
</reference>